<feature type="domain" description="EF-hand" evidence="6">
    <location>
        <begin position="472"/>
        <end position="507"/>
    </location>
</feature>
<keyword evidence="3" id="KW-0106">Calcium</keyword>
<dbReference type="InterPro" id="IPR027417">
    <property type="entry name" value="P-loop_NTPase"/>
</dbReference>
<evidence type="ECO:0000256" key="3">
    <source>
        <dbReference type="ARBA" id="ARBA00022837"/>
    </source>
</evidence>
<dbReference type="EMBL" id="HBEG01052820">
    <property type="protein sequence ID" value="CAD8388453.1"/>
    <property type="molecule type" value="Transcribed_RNA"/>
</dbReference>
<dbReference type="CDD" id="cd09913">
    <property type="entry name" value="EHD"/>
    <property type="match status" value="1"/>
</dbReference>
<organism evidence="8">
    <name type="scientific">Pyrodinium bahamense</name>
    <dbReference type="NCBI Taxonomy" id="73915"/>
    <lineage>
        <taxon>Eukaryota</taxon>
        <taxon>Sar</taxon>
        <taxon>Alveolata</taxon>
        <taxon>Dinophyceae</taxon>
        <taxon>Gonyaulacales</taxon>
        <taxon>Pyrocystaceae</taxon>
        <taxon>Pyrodinium</taxon>
    </lineage>
</organism>
<keyword evidence="4" id="KW-0547">Nucleotide-binding</keyword>
<dbReference type="GO" id="GO:0016197">
    <property type="term" value="P:endosomal transport"/>
    <property type="evidence" value="ECO:0007669"/>
    <property type="project" value="TreeGrafter"/>
</dbReference>
<keyword evidence="2" id="KW-0597">Phosphoprotein</keyword>
<evidence type="ECO:0000259" key="6">
    <source>
        <dbReference type="PROSITE" id="PS50222"/>
    </source>
</evidence>
<dbReference type="SUPFAM" id="SSF52540">
    <property type="entry name" value="P-loop containing nucleoside triphosphate hydrolases"/>
    <property type="match status" value="1"/>
</dbReference>
<evidence type="ECO:0000313" key="8">
    <source>
        <dbReference type="EMBL" id="CAD8388453.1"/>
    </source>
</evidence>
<dbReference type="GO" id="GO:0005524">
    <property type="term" value="F:ATP binding"/>
    <property type="evidence" value="ECO:0007669"/>
    <property type="project" value="UniProtKB-KW"/>
</dbReference>
<dbReference type="PROSITE" id="PS00018">
    <property type="entry name" value="EF_HAND_1"/>
    <property type="match status" value="1"/>
</dbReference>
<dbReference type="InterPro" id="IPR011992">
    <property type="entry name" value="EF-hand-dom_pair"/>
</dbReference>
<dbReference type="GO" id="GO:0005509">
    <property type="term" value="F:calcium ion binding"/>
    <property type="evidence" value="ECO:0007669"/>
    <property type="project" value="InterPro"/>
</dbReference>
<dbReference type="GO" id="GO:0005886">
    <property type="term" value="C:plasma membrane"/>
    <property type="evidence" value="ECO:0007669"/>
    <property type="project" value="TreeGrafter"/>
</dbReference>
<dbReference type="Gene3D" id="1.10.238.10">
    <property type="entry name" value="EF-hand"/>
    <property type="match status" value="1"/>
</dbReference>
<dbReference type="PROSITE" id="PS51718">
    <property type="entry name" value="G_DYNAMIN_2"/>
    <property type="match status" value="1"/>
</dbReference>
<dbReference type="PANTHER" id="PTHR11216:SF31">
    <property type="entry name" value="AT21416P"/>
    <property type="match status" value="1"/>
</dbReference>
<dbReference type="AlphaFoldDB" id="A0A7S0BAU3"/>
<evidence type="ECO:0000256" key="1">
    <source>
        <dbReference type="ARBA" id="ARBA00004125"/>
    </source>
</evidence>
<dbReference type="PANTHER" id="PTHR11216">
    <property type="entry name" value="EH DOMAIN"/>
    <property type="match status" value="1"/>
</dbReference>
<dbReference type="GO" id="GO:0010008">
    <property type="term" value="C:endosome membrane"/>
    <property type="evidence" value="ECO:0007669"/>
    <property type="project" value="UniProtKB-SubCell"/>
</dbReference>
<dbReference type="CDD" id="cd00052">
    <property type="entry name" value="EH"/>
    <property type="match status" value="1"/>
</dbReference>
<comment type="subcellular location">
    <subcellularLocation>
        <location evidence="1">Endosome membrane</location>
        <topology evidence="1">Peripheral membrane protein</topology>
        <orientation evidence="1">Cytoplasmic side</orientation>
    </subcellularLocation>
</comment>
<feature type="domain" description="EH" evidence="5">
    <location>
        <begin position="439"/>
        <end position="523"/>
    </location>
</feature>
<evidence type="ECO:0000256" key="2">
    <source>
        <dbReference type="ARBA" id="ARBA00022553"/>
    </source>
</evidence>
<name>A0A7S0BAU3_9DINO</name>
<protein>
    <submittedName>
        <fullName evidence="8">Uncharacterized protein</fullName>
    </submittedName>
</protein>
<dbReference type="InterPro" id="IPR000261">
    <property type="entry name" value="EH_dom"/>
</dbReference>
<evidence type="ECO:0000256" key="4">
    <source>
        <dbReference type="ARBA" id="ARBA00022840"/>
    </source>
</evidence>
<gene>
    <name evidence="8" type="ORF">PBAH0796_LOCUS32141</name>
</gene>
<proteinExistence type="predicted"/>
<sequence length="559" mass="63074">MLRWLAKDERRRKEIGKFANSADGMHRLYWEKLLPVEQDHDFNIHHSPFLQDHDFNRAPMVLLLGQYSTGKTTFIRHLLGRDYQGMRIGPEPTTDKFVAVMHGHTERVMPGNAAATDKSLPFTMLQSFGSGFLDKFECSKIDCSLLENITLIDTPGILAGDKQRTMRGYDFDAVATWFADRADMILVLFDVCKMDISDEFQRVLVATKPHSHKMRFLLNKADRVTTPQLMRVYGAMMWNLGKVVNSPEVSRVFVGSFWDEPLANDEQRRLFESEENDLYTQLACLPKSAAIRKLSDLIKRARLARVHAYLLDHLKRKMPSFGKDREKRRLLASLPSVYKDISEERSLTMGDFPDVRYMQESLRSSDFSKFKRLDKAKLEKLEILLSVDLPKLMLMFSQESSTNGDPDLMASHASPFAVIKVNGLTEASAYSPQWLVPPDPEDYRGEFMAAGPNEVGKLSAQKAKVKLVESKLPSSALHKIWSLADVDKDGMLTLYEYALAKHFIKMRLDGQDLPPSLPPAMMPAGHAWPPKAGGSFASESTTTSGIPPAAEVAAFHVSV</sequence>
<dbReference type="Pfam" id="PF00350">
    <property type="entry name" value="Dynamin_N"/>
    <property type="match status" value="1"/>
</dbReference>
<dbReference type="GO" id="GO:0005525">
    <property type="term" value="F:GTP binding"/>
    <property type="evidence" value="ECO:0007669"/>
    <property type="project" value="InterPro"/>
</dbReference>
<dbReference type="InterPro" id="IPR040990">
    <property type="entry name" value="DUF5600"/>
</dbReference>
<keyword evidence="4" id="KW-0067">ATP-binding</keyword>
<dbReference type="Pfam" id="PF18150">
    <property type="entry name" value="DUF5600"/>
    <property type="match status" value="1"/>
</dbReference>
<dbReference type="SUPFAM" id="SSF47473">
    <property type="entry name" value="EF-hand"/>
    <property type="match status" value="1"/>
</dbReference>
<dbReference type="InterPro" id="IPR030381">
    <property type="entry name" value="G_DYNAMIN_dom"/>
</dbReference>
<evidence type="ECO:0000259" key="5">
    <source>
        <dbReference type="PROSITE" id="PS50031"/>
    </source>
</evidence>
<dbReference type="Pfam" id="PF12763">
    <property type="entry name" value="EH"/>
    <property type="match status" value="1"/>
</dbReference>
<dbReference type="PROSITE" id="PS50222">
    <property type="entry name" value="EF_HAND_2"/>
    <property type="match status" value="1"/>
</dbReference>
<reference evidence="8" key="1">
    <citation type="submission" date="2021-01" db="EMBL/GenBank/DDBJ databases">
        <authorList>
            <person name="Corre E."/>
            <person name="Pelletier E."/>
            <person name="Niang G."/>
            <person name="Scheremetjew M."/>
            <person name="Finn R."/>
            <person name="Kale V."/>
            <person name="Holt S."/>
            <person name="Cochrane G."/>
            <person name="Meng A."/>
            <person name="Brown T."/>
            <person name="Cohen L."/>
        </authorList>
    </citation>
    <scope>NUCLEOTIDE SEQUENCE</scope>
    <source>
        <strain evidence="8">Pbaha01</strain>
    </source>
</reference>
<dbReference type="PROSITE" id="PS50031">
    <property type="entry name" value="EH"/>
    <property type="match status" value="1"/>
</dbReference>
<evidence type="ECO:0000259" key="7">
    <source>
        <dbReference type="PROSITE" id="PS51718"/>
    </source>
</evidence>
<dbReference type="InterPro" id="IPR018247">
    <property type="entry name" value="EF_Hand_1_Ca_BS"/>
</dbReference>
<dbReference type="GO" id="GO:0006897">
    <property type="term" value="P:endocytosis"/>
    <property type="evidence" value="ECO:0007669"/>
    <property type="project" value="TreeGrafter"/>
</dbReference>
<accession>A0A7S0BAU3</accession>
<dbReference type="Gene3D" id="1.10.268.20">
    <property type="match status" value="1"/>
</dbReference>
<dbReference type="InterPro" id="IPR045063">
    <property type="entry name" value="Dynamin_N"/>
</dbReference>
<feature type="domain" description="Dynamin-type G" evidence="7">
    <location>
        <begin position="55"/>
        <end position="286"/>
    </location>
</feature>
<dbReference type="SMART" id="SM00027">
    <property type="entry name" value="EH"/>
    <property type="match status" value="1"/>
</dbReference>
<dbReference type="Gene3D" id="3.40.50.300">
    <property type="entry name" value="P-loop containing nucleotide triphosphate hydrolases"/>
    <property type="match status" value="1"/>
</dbReference>
<dbReference type="InterPro" id="IPR002048">
    <property type="entry name" value="EF_hand_dom"/>
</dbReference>